<gene>
    <name evidence="2" type="ORF">GCM10010862_49120</name>
</gene>
<comment type="caution">
    <text evidence="2">The sequence shown here is derived from an EMBL/GenBank/DDBJ whole genome shotgun (WGS) entry which is preliminary data.</text>
</comment>
<dbReference type="PANTHER" id="PTHR43459">
    <property type="entry name" value="ENOYL-COA HYDRATASE"/>
    <property type="match status" value="1"/>
</dbReference>
<evidence type="ECO:0000256" key="1">
    <source>
        <dbReference type="ARBA" id="ARBA00005254"/>
    </source>
</evidence>
<dbReference type="PANTHER" id="PTHR43459:SF1">
    <property type="entry name" value="EG:BACN32G11.4 PROTEIN"/>
    <property type="match status" value="1"/>
</dbReference>
<proteinExistence type="inferred from homology"/>
<dbReference type="CDD" id="cd06558">
    <property type="entry name" value="crotonase-like"/>
    <property type="match status" value="1"/>
</dbReference>
<dbReference type="EMBL" id="BSNS01000024">
    <property type="protein sequence ID" value="GLQ57653.1"/>
    <property type="molecule type" value="Genomic_DNA"/>
</dbReference>
<keyword evidence="3" id="KW-1185">Reference proteome</keyword>
<organism evidence="2 3">
    <name type="scientific">Devosia nitrariae</name>
    <dbReference type="NCBI Taxonomy" id="2071872"/>
    <lineage>
        <taxon>Bacteria</taxon>
        <taxon>Pseudomonadati</taxon>
        <taxon>Pseudomonadota</taxon>
        <taxon>Alphaproteobacteria</taxon>
        <taxon>Hyphomicrobiales</taxon>
        <taxon>Devosiaceae</taxon>
        <taxon>Devosia</taxon>
    </lineage>
</organism>
<dbReference type="SUPFAM" id="SSF52096">
    <property type="entry name" value="ClpP/crotonase"/>
    <property type="match status" value="1"/>
</dbReference>
<dbReference type="InterPro" id="IPR001753">
    <property type="entry name" value="Enoyl-CoA_hydra/iso"/>
</dbReference>
<reference evidence="3" key="1">
    <citation type="journal article" date="2019" name="Int. J. Syst. Evol. Microbiol.">
        <title>The Global Catalogue of Microorganisms (GCM) 10K type strain sequencing project: providing services to taxonomists for standard genome sequencing and annotation.</title>
        <authorList>
            <consortium name="The Broad Institute Genomics Platform"/>
            <consortium name="The Broad Institute Genome Sequencing Center for Infectious Disease"/>
            <person name="Wu L."/>
            <person name="Ma J."/>
        </authorList>
    </citation>
    <scope>NUCLEOTIDE SEQUENCE [LARGE SCALE GENOMIC DNA]</scope>
    <source>
        <strain evidence="3">NBRC 112416</strain>
    </source>
</reference>
<accession>A0ABQ5WD70</accession>
<dbReference type="Pfam" id="PF00378">
    <property type="entry name" value="ECH_1"/>
    <property type="match status" value="1"/>
</dbReference>
<dbReference type="RefSeq" id="WP_284343032.1">
    <property type="nucleotide sequence ID" value="NZ_BSNS01000024.1"/>
</dbReference>
<name>A0ABQ5WD70_9HYPH</name>
<dbReference type="InterPro" id="IPR014748">
    <property type="entry name" value="Enoyl-CoA_hydra_C"/>
</dbReference>
<dbReference type="NCBIfam" id="NF004796">
    <property type="entry name" value="PRK06144.1"/>
    <property type="match status" value="1"/>
</dbReference>
<protein>
    <submittedName>
        <fullName evidence="2">Enoyl-CoA hydratase</fullName>
    </submittedName>
</protein>
<dbReference type="Gene3D" id="3.90.226.10">
    <property type="entry name" value="2-enoyl-CoA Hydratase, Chain A, domain 1"/>
    <property type="match status" value="1"/>
</dbReference>
<dbReference type="Proteomes" id="UP001156691">
    <property type="component" value="Unassembled WGS sequence"/>
</dbReference>
<evidence type="ECO:0000313" key="2">
    <source>
        <dbReference type="EMBL" id="GLQ57653.1"/>
    </source>
</evidence>
<evidence type="ECO:0000313" key="3">
    <source>
        <dbReference type="Proteomes" id="UP001156691"/>
    </source>
</evidence>
<sequence length="262" mass="27891">MNATADEGEVRFSSEGHVGRVVFDRPAARNAMTPAMYEQFEEICRELTEPGELRAVVLRGAGGDAFVAGSDIAQFREFATGEDGIAYEARMEAHLAALLAIPVPTLAIVEGWAIGGGLNIAACCDIRIATRESRFGVPIARTLGNCLSIHNHARLVAGFGEGRARRMLLLGELIGADEALAAGFLSRVVAKAELDETAETLLAQLTANAPLTLRASKAALGRLLQSQLPEAEDLIALCYASADFREGVRAFAAKEAPNWQGR</sequence>
<dbReference type="InterPro" id="IPR029045">
    <property type="entry name" value="ClpP/crotonase-like_dom_sf"/>
</dbReference>
<dbReference type="Gene3D" id="1.10.12.10">
    <property type="entry name" value="Lyase 2-enoyl-coa Hydratase, Chain A, domain 2"/>
    <property type="match status" value="1"/>
</dbReference>
<comment type="similarity">
    <text evidence="1">Belongs to the enoyl-CoA hydratase/isomerase family.</text>
</comment>